<keyword evidence="3" id="KW-0143">Chaperone</keyword>
<dbReference type="InterPro" id="IPR010486">
    <property type="entry name" value="HNS-dep_expression_A/B"/>
</dbReference>
<dbReference type="STRING" id="1034943.BN59_00473"/>
<dbReference type="eggNOG" id="ENOG5032Y4G">
    <property type="taxonomic scope" value="Bacteria"/>
</dbReference>
<dbReference type="EMBL" id="CCSB01000001">
    <property type="protein sequence ID" value="CDZ76206.1"/>
    <property type="molecule type" value="Genomic_DNA"/>
</dbReference>
<dbReference type="GO" id="GO:0071468">
    <property type="term" value="P:cellular response to acidic pH"/>
    <property type="evidence" value="ECO:0007669"/>
    <property type="project" value="InterPro"/>
</dbReference>
<dbReference type="AlphaFoldDB" id="A0A078KT16"/>
<sequence>MKHLQKYSLLIHRSTIILAASAERYSDFITEHSCKPIYGEILMRLIKIISLPLLLAFAGNLAAETDKTSSDSATKAKQANRMTCEEFLALDEVYRPKVIYWTAGKVKKGNTEDINVLISGTEKLVPEIIEECKKNPKESFWQRVKSHF</sequence>
<dbReference type="SUPFAM" id="SSF47752">
    <property type="entry name" value="Protein HNS-dependent expression A, HdeA"/>
    <property type="match status" value="1"/>
</dbReference>
<dbReference type="Gene3D" id="1.10.890.10">
    <property type="entry name" value="HNS-dependent expression A"/>
    <property type="match status" value="1"/>
</dbReference>
<proteinExistence type="predicted"/>
<dbReference type="RefSeq" id="WP_218054595.1">
    <property type="nucleotide sequence ID" value="NZ_CCVW01000001.1"/>
</dbReference>
<evidence type="ECO:0000256" key="2">
    <source>
        <dbReference type="ARBA" id="ARBA00022764"/>
    </source>
</evidence>
<evidence type="ECO:0000313" key="4">
    <source>
        <dbReference type="EMBL" id="CDZ76206.1"/>
    </source>
</evidence>
<dbReference type="Proteomes" id="UP000044071">
    <property type="component" value="Unassembled WGS sequence"/>
</dbReference>
<keyword evidence="2" id="KW-0574">Periplasm</keyword>
<dbReference type="InterPro" id="IPR036831">
    <property type="entry name" value="HdeA_sf"/>
</dbReference>
<protein>
    <submittedName>
        <fullName evidence="4">Putative acid stress chaperone HdeA</fullName>
    </submittedName>
</protein>
<reference evidence="4 5" key="1">
    <citation type="submission" date="2014-06" db="EMBL/GenBank/DDBJ databases">
        <authorList>
            <person name="Urmite Genomes Urmite Genomes"/>
        </authorList>
    </citation>
    <scope>NUCLEOTIDE SEQUENCE [LARGE SCALE GENOMIC DNA]</scope>
</reference>
<accession>A0A078KT16</accession>
<dbReference type="Pfam" id="PF06411">
    <property type="entry name" value="HdeA"/>
    <property type="match status" value="1"/>
</dbReference>
<organism evidence="4 5">
    <name type="scientific">Legionella massiliensis</name>
    <dbReference type="NCBI Taxonomy" id="1034943"/>
    <lineage>
        <taxon>Bacteria</taxon>
        <taxon>Pseudomonadati</taxon>
        <taxon>Pseudomonadota</taxon>
        <taxon>Gammaproteobacteria</taxon>
        <taxon>Legionellales</taxon>
        <taxon>Legionellaceae</taxon>
        <taxon>Legionella</taxon>
    </lineage>
</organism>
<gene>
    <name evidence="4" type="primary">hdeA</name>
    <name evidence="4" type="ORF">BN59_00473</name>
</gene>
<evidence type="ECO:0000256" key="3">
    <source>
        <dbReference type="ARBA" id="ARBA00023186"/>
    </source>
</evidence>
<keyword evidence="5" id="KW-1185">Reference proteome</keyword>
<name>A0A078KT16_9GAMM</name>
<dbReference type="GO" id="GO:0030288">
    <property type="term" value="C:outer membrane-bounded periplasmic space"/>
    <property type="evidence" value="ECO:0007669"/>
    <property type="project" value="InterPro"/>
</dbReference>
<dbReference type="InterPro" id="IPR038303">
    <property type="entry name" value="HdeA/HdeB_sf"/>
</dbReference>
<evidence type="ECO:0000256" key="1">
    <source>
        <dbReference type="ARBA" id="ARBA00022729"/>
    </source>
</evidence>
<evidence type="ECO:0000313" key="5">
    <source>
        <dbReference type="Proteomes" id="UP000044071"/>
    </source>
</evidence>
<keyword evidence="1" id="KW-0732">Signal</keyword>